<evidence type="ECO:0000256" key="2">
    <source>
        <dbReference type="ARBA" id="ARBA00014207"/>
    </source>
</evidence>
<evidence type="ECO:0000313" key="7">
    <source>
        <dbReference type="EMBL" id="GJQ13248.1"/>
    </source>
</evidence>
<dbReference type="PANTHER" id="PTHR13297:SF5">
    <property type="entry name" value="TBC1 DOMAIN FAMILY MEMBER 23"/>
    <property type="match status" value="1"/>
</dbReference>
<dbReference type="GO" id="GO:0099041">
    <property type="term" value="P:vesicle tethering to Golgi"/>
    <property type="evidence" value="ECO:0007669"/>
    <property type="project" value="TreeGrafter"/>
</dbReference>
<dbReference type="InterPro" id="IPR036873">
    <property type="entry name" value="Rhodanese-like_dom_sf"/>
</dbReference>
<comment type="subcellular location">
    <subcellularLocation>
        <location evidence="1">Golgi apparatus</location>
        <location evidence="1">trans-Golgi network</location>
    </subcellularLocation>
</comment>
<organism evidence="7 8">
    <name type="scientific">Galdieria partita</name>
    <dbReference type="NCBI Taxonomy" id="83374"/>
    <lineage>
        <taxon>Eukaryota</taxon>
        <taxon>Rhodophyta</taxon>
        <taxon>Bangiophyceae</taxon>
        <taxon>Galdieriales</taxon>
        <taxon>Galdieriaceae</taxon>
        <taxon>Galdieria</taxon>
    </lineage>
</organism>
<dbReference type="Gene3D" id="1.10.8.270">
    <property type="entry name" value="putative rabgap domain of human tbc1 domain family member 14 like domains"/>
    <property type="match status" value="1"/>
</dbReference>
<dbReference type="Gene3D" id="3.40.250.10">
    <property type="entry name" value="Rhodanese-like domain"/>
    <property type="match status" value="1"/>
</dbReference>
<dbReference type="GO" id="GO:0005829">
    <property type="term" value="C:cytosol"/>
    <property type="evidence" value="ECO:0007669"/>
    <property type="project" value="GOC"/>
</dbReference>
<dbReference type="PROSITE" id="PS50086">
    <property type="entry name" value="TBC_RABGAP"/>
    <property type="match status" value="1"/>
</dbReference>
<dbReference type="GO" id="GO:0042147">
    <property type="term" value="P:retrograde transport, endosome to Golgi"/>
    <property type="evidence" value="ECO:0007669"/>
    <property type="project" value="InterPro"/>
</dbReference>
<dbReference type="GO" id="GO:0005802">
    <property type="term" value="C:trans-Golgi network"/>
    <property type="evidence" value="ECO:0007669"/>
    <property type="project" value="TreeGrafter"/>
</dbReference>
<dbReference type="EMBL" id="BQMJ01000041">
    <property type="protein sequence ID" value="GJQ13248.1"/>
    <property type="molecule type" value="Genomic_DNA"/>
</dbReference>
<keyword evidence="8" id="KW-1185">Reference proteome</keyword>
<evidence type="ECO:0000256" key="1">
    <source>
        <dbReference type="ARBA" id="ARBA00004601"/>
    </source>
</evidence>
<dbReference type="SUPFAM" id="SSF52821">
    <property type="entry name" value="Rhodanese/Cell cycle control phosphatase"/>
    <property type="match status" value="1"/>
</dbReference>
<dbReference type="Gene3D" id="1.10.472.80">
    <property type="entry name" value="Ypt/Rab-GAP domain of gyp1p, domain 3"/>
    <property type="match status" value="1"/>
</dbReference>
<dbReference type="InterPro" id="IPR039755">
    <property type="entry name" value="TBC1D23"/>
</dbReference>
<evidence type="ECO:0000259" key="6">
    <source>
        <dbReference type="PROSITE" id="PS50206"/>
    </source>
</evidence>
<evidence type="ECO:0000259" key="5">
    <source>
        <dbReference type="PROSITE" id="PS50086"/>
    </source>
</evidence>
<dbReference type="Proteomes" id="UP001061958">
    <property type="component" value="Unassembled WGS sequence"/>
</dbReference>
<keyword evidence="4" id="KW-0333">Golgi apparatus</keyword>
<protein>
    <recommendedName>
        <fullName evidence="2">TBC1 domain family member 23</fullName>
    </recommendedName>
</protein>
<comment type="caution">
    <text evidence="7">The sequence shown here is derived from an EMBL/GenBank/DDBJ whole genome shotgun (WGS) entry which is preliminary data.</text>
</comment>
<evidence type="ECO:0000313" key="8">
    <source>
        <dbReference type="Proteomes" id="UP001061958"/>
    </source>
</evidence>
<feature type="domain" description="Rhodanese" evidence="6">
    <location>
        <begin position="364"/>
        <end position="476"/>
    </location>
</feature>
<dbReference type="AlphaFoldDB" id="A0A9C7PYR4"/>
<accession>A0A9C7PYR4</accession>
<dbReference type="InterPro" id="IPR000195">
    <property type="entry name" value="Rab-GAP-TBC_dom"/>
</dbReference>
<dbReference type="PROSITE" id="PS50206">
    <property type="entry name" value="RHODANESE_3"/>
    <property type="match status" value="1"/>
</dbReference>
<reference evidence="7" key="1">
    <citation type="journal article" date="2022" name="Proc. Natl. Acad. Sci. U.S.A.">
        <title>Life cycle and functional genomics of the unicellular red alga Galdieria for elucidating algal and plant evolution and industrial use.</title>
        <authorList>
            <person name="Hirooka S."/>
            <person name="Itabashi T."/>
            <person name="Ichinose T.M."/>
            <person name="Onuma R."/>
            <person name="Fujiwara T."/>
            <person name="Yamashita S."/>
            <person name="Jong L.W."/>
            <person name="Tomita R."/>
            <person name="Iwane A.H."/>
            <person name="Miyagishima S.Y."/>
        </authorList>
    </citation>
    <scope>NUCLEOTIDE SEQUENCE</scope>
    <source>
        <strain evidence="7">NBRC 102759</strain>
    </source>
</reference>
<evidence type="ECO:0000256" key="4">
    <source>
        <dbReference type="ARBA" id="ARBA00023034"/>
    </source>
</evidence>
<dbReference type="SMART" id="SM00164">
    <property type="entry name" value="TBC"/>
    <property type="match status" value="1"/>
</dbReference>
<gene>
    <name evidence="7" type="ORF">GpartN1_g5039.t1</name>
</gene>
<sequence length="739" mass="87370">MDVEAIVQILDHPQSTNQDILEHLKNCLSLEFQLPTIIRPRLWNFLLLGKNGIPELHVPVRELKTALNSLSNTIKEQIWLDVSRLRTNLWLFQQKQVRVMAYCMLCLFCYQREISYFQGLHEILAPFIFLFQHEVFAWSGEDFFSIADSNVPQVAIFSPLWKGYPLFCGFLERYAPFLLEKSEEMLFRLLRRAFYYFQTLLVYHSPRLFWTLADAEITPDMYCISWFVTLFARNLNLEELLVLYDCLLVSGNVMTIFYFGLELIIRHQAIICQVNKAILPETLMNMTVSGNDQVWETWLDGEKKQYITPQGFHRHFYRALYETKEYSKEDLSLEKNFVELHVDDWLEEWSRKQQVDDSLPILPFFLWDCRSKEEYDTGHLAIAARIPWESFHVGDRKTVIMYPSKEILNQAVEMFEPLRNIVRICLIGSGDDILDQIDVYPLALALTRSNFAYVSILSGGIHSILEWKQERKDKALPHYLEWVDLDCMRQRLIEERRKASIQSTIGSSPFLGWNSQPILDLRHSFNQIVSKWVRGKIASSVTTPRGLMNNDMEEKNALQYNIEEEERKKNNMGSLAESLLMREDERLVSKHWLDPPLRWNTCDVTTWKVWCQKVPKVGSVVDLDREEWIDSLQLFYVQNWSDSRSEWINRMIGISEYYFVVLARDTLHTSYASIKTFRPLEDVHQVEDMTDNIVVVYLKACVKASDDIPWPWDRHDERWMIKLNERQVNVFVRLLKRKN</sequence>
<keyword evidence="3" id="KW-0217">Developmental protein</keyword>
<evidence type="ECO:0000256" key="3">
    <source>
        <dbReference type="ARBA" id="ARBA00022473"/>
    </source>
</evidence>
<dbReference type="SUPFAM" id="SSF47923">
    <property type="entry name" value="Ypt/Rab-GAP domain of gyp1p"/>
    <property type="match status" value="2"/>
</dbReference>
<dbReference type="Pfam" id="PF00566">
    <property type="entry name" value="RabGAP-TBC"/>
    <property type="match status" value="1"/>
</dbReference>
<dbReference type="PANTHER" id="PTHR13297">
    <property type="entry name" value="TBC1 DOMAIN FAMILY MEMBER 23-RELATED"/>
    <property type="match status" value="1"/>
</dbReference>
<reference evidence="7" key="2">
    <citation type="submission" date="2022-01" db="EMBL/GenBank/DDBJ databases">
        <authorList>
            <person name="Hirooka S."/>
            <person name="Miyagishima S.Y."/>
        </authorList>
    </citation>
    <scope>NUCLEOTIDE SEQUENCE</scope>
    <source>
        <strain evidence="7">NBRC 102759</strain>
    </source>
</reference>
<name>A0A9C7PYR4_9RHOD</name>
<feature type="domain" description="Rab-GAP TBC" evidence="5">
    <location>
        <begin position="33"/>
        <end position="251"/>
    </location>
</feature>
<dbReference type="InterPro" id="IPR001763">
    <property type="entry name" value="Rhodanese-like_dom"/>
</dbReference>
<dbReference type="InterPro" id="IPR035969">
    <property type="entry name" value="Rab-GAP_TBC_sf"/>
</dbReference>
<dbReference type="OrthoDB" id="4044at2759"/>
<proteinExistence type="predicted"/>